<proteinExistence type="predicted"/>
<keyword evidence="1" id="KW-0812">Transmembrane</keyword>
<feature type="transmembrane region" description="Helical" evidence="1">
    <location>
        <begin position="20"/>
        <end position="39"/>
    </location>
</feature>
<organism evidence="2 3">
    <name type="scientific">Candidatus Magasanikbacteria bacterium CG10_big_fil_rev_8_21_14_0_10_43_6</name>
    <dbReference type="NCBI Taxonomy" id="1974650"/>
    <lineage>
        <taxon>Bacteria</taxon>
        <taxon>Candidatus Magasanikiibacteriota</taxon>
    </lineage>
</organism>
<dbReference type="Proteomes" id="UP000229362">
    <property type="component" value="Unassembled WGS sequence"/>
</dbReference>
<name>A0A2M6W1V2_9BACT</name>
<dbReference type="Pfam" id="PF12666">
    <property type="entry name" value="PrgI"/>
    <property type="match status" value="1"/>
</dbReference>
<comment type="caution">
    <text evidence="2">The sequence shown here is derived from an EMBL/GenBank/DDBJ whole genome shotgun (WGS) entry which is preliminary data.</text>
</comment>
<evidence type="ECO:0008006" key="4">
    <source>
        <dbReference type="Google" id="ProtNLM"/>
    </source>
</evidence>
<keyword evidence="1" id="KW-1133">Transmembrane helix</keyword>
<evidence type="ECO:0000313" key="3">
    <source>
        <dbReference type="Proteomes" id="UP000229362"/>
    </source>
</evidence>
<accession>A0A2M6W1V2</accession>
<dbReference type="InterPro" id="IPR024414">
    <property type="entry name" value="Uncharacterised_PrgI"/>
</dbReference>
<keyword evidence="1" id="KW-0472">Membrane</keyword>
<dbReference type="EMBL" id="PFBZ01000057">
    <property type="protein sequence ID" value="PIT86762.1"/>
    <property type="molecule type" value="Genomic_DNA"/>
</dbReference>
<reference evidence="3" key="1">
    <citation type="submission" date="2017-09" db="EMBL/GenBank/DDBJ databases">
        <title>Depth-based differentiation of microbial function through sediment-hosted aquifers and enrichment of novel symbionts in the deep terrestrial subsurface.</title>
        <authorList>
            <person name="Probst A.J."/>
            <person name="Ladd B."/>
            <person name="Jarett J.K."/>
            <person name="Geller-Mcgrath D.E."/>
            <person name="Sieber C.M.K."/>
            <person name="Emerson J.B."/>
            <person name="Anantharaman K."/>
            <person name="Thomas B.C."/>
            <person name="Malmstrom R."/>
            <person name="Stieglmeier M."/>
            <person name="Klingl A."/>
            <person name="Woyke T."/>
            <person name="Ryan C.M."/>
            <person name="Banfield J.F."/>
        </authorList>
    </citation>
    <scope>NUCLEOTIDE SEQUENCE [LARGE SCALE GENOMIC DNA]</scope>
</reference>
<sequence>MAQFVVPQFIDVEDKIFGPVTTRQFLILLIAGGIIYLSWELADLALFAVIVALVGSFALILAFVKINGQSFHYFLLNIGQTAKKPTLRIWRKEYSKQELDYLRKLGTEEVEVEEIAHKTVREGHIRDLSLLVNTGGYYRPDEDNVVPPSVPTATP</sequence>
<gene>
    <name evidence="2" type="ORF">COU33_01315</name>
</gene>
<protein>
    <recommendedName>
        <fullName evidence="4">PrgI family protein</fullName>
    </recommendedName>
</protein>
<dbReference type="AlphaFoldDB" id="A0A2M6W1V2"/>
<evidence type="ECO:0000313" key="2">
    <source>
        <dbReference type="EMBL" id="PIT86762.1"/>
    </source>
</evidence>
<evidence type="ECO:0000256" key="1">
    <source>
        <dbReference type="SAM" id="Phobius"/>
    </source>
</evidence>
<feature type="transmembrane region" description="Helical" evidence="1">
    <location>
        <begin position="45"/>
        <end position="64"/>
    </location>
</feature>